<dbReference type="InterPro" id="IPR026444">
    <property type="entry name" value="Secre_tail"/>
</dbReference>
<evidence type="ECO:0000256" key="1">
    <source>
        <dbReference type="SAM" id="MobiDB-lite"/>
    </source>
</evidence>
<sequence>MGKTLLCFLTKNIFVWGLLLGVAGSAAAQSAGDIAFVGINSNSSEFAIVAFADLSPHTTIFFTDSKWDGSVFETGDIRWETGNTLISAGTIVTFHNTDTEEASVSIGRLSGNGLKWSPSNTTFFSYRVPDLQSVPTLLAAISNRKSSYSQINLKVGEEAIVLNSPTMRAVYQGMREGRSRGEYLQLIGDTERNWEQPADEPAEYSMDVTPFTLRKPTESTSSESSSFVIPIEGEGGWKGLSSPTKNTSFEHLLGNLRIRGIAGAGDPGGEATIFSWKEQNGGSFISPESVTDYLEPGRGYFAYLPEDDEPGAEGIQGGLPKTLTVDESLHDQIVGIRVTATDADQSGSIDGMEGFNLLGNPFDMKISVGALKEDLREVHTSINNYIYVWNPEMGGGNGGFDRLNNNDVIDPMQPFWVRYMDEGVRGMLRLDRNSLGTEDEREFHRSLPDPLGSFELRLGTDAWYDSYRIELREEGKVEEDKLDGYKLFSLKSGSINLYSPVGSGNRLAKNVLPRRLEQEIQIPLLFSAAEKRRLSFSWERPDELPREWELMLRDRKQNREINLRRSDSYDFELEQPETAIKEASIPSEQALLNTSEKATSSERFYLTIRPPDSKEETAAEEEELPKSIRLKPNYPNPFSNTTTIPYELDEPTEVTLTVWNMIGQKVAVLIDGELKSAGSHDGDPDINWNATSMPSGMYIARLEAGGEVFTRKMTLIK</sequence>
<accession>A0A1M4TFG0</accession>
<keyword evidence="5" id="KW-1185">Reference proteome</keyword>
<evidence type="ECO:0000313" key="4">
    <source>
        <dbReference type="EMBL" id="SHE43115.1"/>
    </source>
</evidence>
<evidence type="ECO:0000313" key="5">
    <source>
        <dbReference type="Proteomes" id="UP000184041"/>
    </source>
</evidence>
<proteinExistence type="predicted"/>
<dbReference type="OrthoDB" id="1522652at2"/>
<evidence type="ECO:0000256" key="2">
    <source>
        <dbReference type="SAM" id="SignalP"/>
    </source>
</evidence>
<organism evidence="4 5">
    <name type="scientific">Fodinibius roseus</name>
    <dbReference type="NCBI Taxonomy" id="1194090"/>
    <lineage>
        <taxon>Bacteria</taxon>
        <taxon>Pseudomonadati</taxon>
        <taxon>Balneolota</taxon>
        <taxon>Balneolia</taxon>
        <taxon>Balneolales</taxon>
        <taxon>Balneolaceae</taxon>
        <taxon>Fodinibius</taxon>
    </lineage>
</organism>
<dbReference type="EMBL" id="FQUS01000001">
    <property type="protein sequence ID" value="SHE43115.1"/>
    <property type="molecule type" value="Genomic_DNA"/>
</dbReference>
<feature type="domain" description="Secretion system C-terminal sorting" evidence="3">
    <location>
        <begin position="634"/>
        <end position="713"/>
    </location>
</feature>
<feature type="signal peptide" evidence="2">
    <location>
        <begin position="1"/>
        <end position="28"/>
    </location>
</feature>
<dbReference type="NCBIfam" id="TIGR04183">
    <property type="entry name" value="Por_Secre_tail"/>
    <property type="match status" value="1"/>
</dbReference>
<feature type="region of interest" description="Disordered" evidence="1">
    <location>
        <begin position="609"/>
        <end position="634"/>
    </location>
</feature>
<dbReference type="RefSeq" id="WP_073059012.1">
    <property type="nucleotide sequence ID" value="NZ_FQUS01000001.1"/>
</dbReference>
<evidence type="ECO:0000259" key="3">
    <source>
        <dbReference type="Pfam" id="PF18962"/>
    </source>
</evidence>
<dbReference type="Pfam" id="PF18962">
    <property type="entry name" value="Por_Secre_tail"/>
    <property type="match status" value="1"/>
</dbReference>
<dbReference type="STRING" id="1194090.SAMN05443144_101280"/>
<keyword evidence="2" id="KW-0732">Signal</keyword>
<dbReference type="AlphaFoldDB" id="A0A1M4TFG0"/>
<gene>
    <name evidence="4" type="ORF">SAMN05443144_101280</name>
</gene>
<dbReference type="Proteomes" id="UP000184041">
    <property type="component" value="Unassembled WGS sequence"/>
</dbReference>
<protein>
    <submittedName>
        <fullName evidence="4">Por secretion system C-terminal sorting domain-containing protein</fullName>
    </submittedName>
</protein>
<name>A0A1M4TFG0_9BACT</name>
<feature type="chain" id="PRO_5012928612" evidence="2">
    <location>
        <begin position="29"/>
        <end position="717"/>
    </location>
</feature>
<reference evidence="4 5" key="1">
    <citation type="submission" date="2016-11" db="EMBL/GenBank/DDBJ databases">
        <authorList>
            <person name="Jaros S."/>
            <person name="Januszkiewicz K."/>
            <person name="Wedrychowicz H."/>
        </authorList>
    </citation>
    <scope>NUCLEOTIDE SEQUENCE [LARGE SCALE GENOMIC DNA]</scope>
    <source>
        <strain evidence="4 5">DSM 21986</strain>
    </source>
</reference>